<organism evidence="2 3">
    <name type="scientific">Actinokineospora auranticolor</name>
    <dbReference type="NCBI Taxonomy" id="155976"/>
    <lineage>
        <taxon>Bacteria</taxon>
        <taxon>Bacillati</taxon>
        <taxon>Actinomycetota</taxon>
        <taxon>Actinomycetes</taxon>
        <taxon>Pseudonocardiales</taxon>
        <taxon>Pseudonocardiaceae</taxon>
        <taxon>Actinokineospora</taxon>
    </lineage>
</organism>
<sequence>MTPHTTRALGATVLAAALLLGTTTPATATPRPVKASVRLKCAPGTWRVEYTASTRGHAPATTITTRVDIGVVDEYGPDKVTGEPPYGLGAAATTGDIPHTVDARGKWTTHEVLGTGPRPSGFPRARKQTTTVTLHVDGGTGLTTATDTCTLRVR</sequence>
<name>A0A2S6GK98_9PSEU</name>
<feature type="signal peptide" evidence="1">
    <location>
        <begin position="1"/>
        <end position="28"/>
    </location>
</feature>
<evidence type="ECO:0000313" key="3">
    <source>
        <dbReference type="Proteomes" id="UP000239203"/>
    </source>
</evidence>
<feature type="chain" id="PRO_5015528635" description="Dehydratase" evidence="1">
    <location>
        <begin position="29"/>
        <end position="154"/>
    </location>
</feature>
<dbReference type="RefSeq" id="WP_104481041.1">
    <property type="nucleotide sequence ID" value="NZ_CP154825.1"/>
</dbReference>
<gene>
    <name evidence="2" type="ORF">CLV40_11394</name>
</gene>
<proteinExistence type="predicted"/>
<keyword evidence="1" id="KW-0732">Signal</keyword>
<evidence type="ECO:0000313" key="2">
    <source>
        <dbReference type="EMBL" id="PPK65610.1"/>
    </source>
</evidence>
<dbReference type="EMBL" id="PTIX01000013">
    <property type="protein sequence ID" value="PPK65610.1"/>
    <property type="molecule type" value="Genomic_DNA"/>
</dbReference>
<dbReference type="AlphaFoldDB" id="A0A2S6GK98"/>
<dbReference type="Proteomes" id="UP000239203">
    <property type="component" value="Unassembled WGS sequence"/>
</dbReference>
<comment type="caution">
    <text evidence="2">The sequence shown here is derived from an EMBL/GenBank/DDBJ whole genome shotgun (WGS) entry which is preliminary data.</text>
</comment>
<evidence type="ECO:0000256" key="1">
    <source>
        <dbReference type="SAM" id="SignalP"/>
    </source>
</evidence>
<accession>A0A2S6GK98</accession>
<reference evidence="2 3" key="1">
    <citation type="submission" date="2018-02" db="EMBL/GenBank/DDBJ databases">
        <title>Genomic Encyclopedia of Archaeal and Bacterial Type Strains, Phase II (KMG-II): from individual species to whole genera.</title>
        <authorList>
            <person name="Goeker M."/>
        </authorList>
    </citation>
    <scope>NUCLEOTIDE SEQUENCE [LARGE SCALE GENOMIC DNA]</scope>
    <source>
        <strain evidence="2 3">YU 961-1</strain>
    </source>
</reference>
<protein>
    <recommendedName>
        <fullName evidence="4">Dehydratase</fullName>
    </recommendedName>
</protein>
<evidence type="ECO:0008006" key="4">
    <source>
        <dbReference type="Google" id="ProtNLM"/>
    </source>
</evidence>
<dbReference type="OrthoDB" id="9867424at2"/>
<keyword evidence="3" id="KW-1185">Reference proteome</keyword>